<keyword evidence="6" id="KW-0812">Transmembrane</keyword>
<dbReference type="InterPro" id="IPR054585">
    <property type="entry name" value="NDH2-like_C"/>
</dbReference>
<dbReference type="GO" id="GO:0019646">
    <property type="term" value="P:aerobic electron transport chain"/>
    <property type="evidence" value="ECO:0007669"/>
    <property type="project" value="TreeGrafter"/>
</dbReference>
<dbReference type="Pfam" id="PF07992">
    <property type="entry name" value="Pyr_redox_2"/>
    <property type="match status" value="1"/>
</dbReference>
<dbReference type="PANTHER" id="PTHR42913">
    <property type="entry name" value="APOPTOSIS-INDUCING FACTOR 1"/>
    <property type="match status" value="1"/>
</dbReference>
<dbReference type="Pfam" id="PF22366">
    <property type="entry name" value="NDH2_C"/>
    <property type="match status" value="1"/>
</dbReference>
<feature type="transmembrane region" description="Helical" evidence="6">
    <location>
        <begin position="376"/>
        <end position="393"/>
    </location>
</feature>
<dbReference type="InterPro" id="IPR023753">
    <property type="entry name" value="FAD/NAD-binding_dom"/>
</dbReference>
<evidence type="ECO:0000313" key="9">
    <source>
        <dbReference type="EMBL" id="HHJ53355.1"/>
    </source>
</evidence>
<comment type="cofactor">
    <cofactor evidence="1">
        <name>FAD</name>
        <dbReference type="ChEBI" id="CHEBI:57692"/>
    </cofactor>
</comment>
<evidence type="ECO:0000256" key="3">
    <source>
        <dbReference type="ARBA" id="ARBA00022630"/>
    </source>
</evidence>
<evidence type="ECO:0000256" key="1">
    <source>
        <dbReference type="ARBA" id="ARBA00001974"/>
    </source>
</evidence>
<keyword evidence="6" id="KW-1133">Transmembrane helix</keyword>
<protein>
    <submittedName>
        <fullName evidence="9">NAD(P)/FAD-dependent oxidoreductase</fullName>
    </submittedName>
</protein>
<dbReference type="InterPro" id="IPR051169">
    <property type="entry name" value="NADH-Q_oxidoreductase"/>
</dbReference>
<evidence type="ECO:0000256" key="4">
    <source>
        <dbReference type="ARBA" id="ARBA00022827"/>
    </source>
</evidence>
<evidence type="ECO:0000256" key="2">
    <source>
        <dbReference type="ARBA" id="ARBA00005272"/>
    </source>
</evidence>
<keyword evidence="4" id="KW-0274">FAD</keyword>
<feature type="domain" description="External alternative NADH-ubiquinone oxidoreductase-like C-terminal" evidence="8">
    <location>
        <begin position="353"/>
        <end position="407"/>
    </location>
</feature>
<dbReference type="PANTHER" id="PTHR42913:SF3">
    <property type="entry name" value="64 KDA MITOCHONDRIAL NADH DEHYDROGENASE (EUROFUNG)"/>
    <property type="match status" value="1"/>
</dbReference>
<keyword evidence="3" id="KW-0285">Flavoprotein</keyword>
<comment type="similarity">
    <text evidence="2">Belongs to the NADH dehydrogenase family.</text>
</comment>
<evidence type="ECO:0000256" key="5">
    <source>
        <dbReference type="ARBA" id="ARBA00023002"/>
    </source>
</evidence>
<feature type="domain" description="FAD/NAD(P)-binding" evidence="7">
    <location>
        <begin position="7"/>
        <end position="329"/>
    </location>
</feature>
<gene>
    <name evidence="9" type="ORF">ENJ89_09195</name>
</gene>
<evidence type="ECO:0000256" key="6">
    <source>
        <dbReference type="SAM" id="Phobius"/>
    </source>
</evidence>
<dbReference type="Gene3D" id="3.50.50.100">
    <property type="match status" value="1"/>
</dbReference>
<proteinExistence type="inferred from homology"/>
<dbReference type="GO" id="GO:0003955">
    <property type="term" value="F:NAD(P)H dehydrogenase (quinone) activity"/>
    <property type="evidence" value="ECO:0007669"/>
    <property type="project" value="TreeGrafter"/>
</dbReference>
<keyword evidence="6" id="KW-0472">Membrane</keyword>
<dbReference type="PRINTS" id="PR00368">
    <property type="entry name" value="FADPNR"/>
</dbReference>
<accession>A0A7V5UFH7</accession>
<evidence type="ECO:0000259" key="7">
    <source>
        <dbReference type="Pfam" id="PF07992"/>
    </source>
</evidence>
<sequence>MSLNRRRVAIIGAGFGGLYAAKELARHPDRVAVTVIDRHNYHLFQPLLYQVAVGLLSPEDIAYPIRSIFSANKNVTVLKGLVRSVNTSRQTVQLSDFSIPYDYLIVGCGVQSDYFGHDDWAKFAPGLKTIRDALYMRMRILNTFELAERKSDPGLLNFVIIGGGPTGVELSGALAELSKIVLKNDFRNIRAEQASIYLIEAGAHILPGFPAKLIAAAEHALKRLGVTIMTNTRVTNITGNSAEIESSTGKKIIQSQTVLWAAGVKAAAIPDFFLHAHGFEFDNKMRIIVNADLSFGEHGNIFIIGDMAHVRQEDGRPLPGVAPVAMQQGRYAAQRILADIKGKTLPDFNYRNKGNLAVIGRNAAVANLGFLQMKGFAAWLVWVFVHIGYLIGYQKKALVMLNWAWNYIRKKSSARIVFGCEDRDVGHPLPKCPE</sequence>
<dbReference type="PRINTS" id="PR00411">
    <property type="entry name" value="PNDRDTASEI"/>
</dbReference>
<comment type="caution">
    <text evidence="9">The sequence shown here is derived from an EMBL/GenBank/DDBJ whole genome shotgun (WGS) entry which is preliminary data.</text>
</comment>
<evidence type="ECO:0000259" key="8">
    <source>
        <dbReference type="Pfam" id="PF22366"/>
    </source>
</evidence>
<organism evidence="9">
    <name type="scientific">Caldithrix abyssi</name>
    <dbReference type="NCBI Taxonomy" id="187145"/>
    <lineage>
        <taxon>Bacteria</taxon>
        <taxon>Pseudomonadati</taxon>
        <taxon>Calditrichota</taxon>
        <taxon>Calditrichia</taxon>
        <taxon>Calditrichales</taxon>
        <taxon>Calditrichaceae</taxon>
        <taxon>Caldithrix</taxon>
    </lineage>
</organism>
<keyword evidence="5" id="KW-0560">Oxidoreductase</keyword>
<dbReference type="EMBL" id="DROD01000587">
    <property type="protein sequence ID" value="HHJ53355.1"/>
    <property type="molecule type" value="Genomic_DNA"/>
</dbReference>
<dbReference type="AlphaFoldDB" id="A0A7V5UFH7"/>
<name>A0A7V5UFH7_CALAY</name>
<dbReference type="SUPFAM" id="SSF51905">
    <property type="entry name" value="FAD/NAD(P)-binding domain"/>
    <property type="match status" value="1"/>
</dbReference>
<reference evidence="9" key="1">
    <citation type="journal article" date="2020" name="mSystems">
        <title>Genome- and Community-Level Interaction Insights into Carbon Utilization and Element Cycling Functions of Hydrothermarchaeota in Hydrothermal Sediment.</title>
        <authorList>
            <person name="Zhou Z."/>
            <person name="Liu Y."/>
            <person name="Xu W."/>
            <person name="Pan J."/>
            <person name="Luo Z.H."/>
            <person name="Li M."/>
        </authorList>
    </citation>
    <scope>NUCLEOTIDE SEQUENCE [LARGE SCALE GENOMIC DNA]</scope>
    <source>
        <strain evidence="9">HyVt-527</strain>
    </source>
</reference>
<dbReference type="InterPro" id="IPR036188">
    <property type="entry name" value="FAD/NAD-bd_sf"/>
</dbReference>
<dbReference type="Proteomes" id="UP000886124">
    <property type="component" value="Unassembled WGS sequence"/>
</dbReference>